<name>A0A6J2Y0P7_SITOR</name>
<accession>A0A6J2Y0P7</accession>
<feature type="compositionally biased region" description="Polar residues" evidence="1">
    <location>
        <begin position="530"/>
        <end position="539"/>
    </location>
</feature>
<feature type="compositionally biased region" description="Basic and acidic residues" evidence="1">
    <location>
        <begin position="561"/>
        <end position="583"/>
    </location>
</feature>
<evidence type="ECO:0000313" key="5">
    <source>
        <dbReference type="RefSeq" id="XP_030757283.1"/>
    </source>
</evidence>
<organism evidence="3 4">
    <name type="scientific">Sitophilus oryzae</name>
    <name type="common">Rice weevil</name>
    <name type="synonym">Curculio oryzae</name>
    <dbReference type="NCBI Taxonomy" id="7048"/>
    <lineage>
        <taxon>Eukaryota</taxon>
        <taxon>Metazoa</taxon>
        <taxon>Ecdysozoa</taxon>
        <taxon>Arthropoda</taxon>
        <taxon>Hexapoda</taxon>
        <taxon>Insecta</taxon>
        <taxon>Pterygota</taxon>
        <taxon>Neoptera</taxon>
        <taxon>Endopterygota</taxon>
        <taxon>Coleoptera</taxon>
        <taxon>Polyphaga</taxon>
        <taxon>Cucujiformia</taxon>
        <taxon>Curculionidae</taxon>
        <taxon>Dryophthorinae</taxon>
        <taxon>Sitophilus</taxon>
    </lineage>
</organism>
<keyword evidence="3" id="KW-1185">Reference proteome</keyword>
<dbReference type="Gene3D" id="3.80.10.10">
    <property type="entry name" value="Ribonuclease Inhibitor"/>
    <property type="match status" value="1"/>
</dbReference>
<dbReference type="RefSeq" id="XP_030757283.1">
    <property type="nucleotide sequence ID" value="XM_030901423.1"/>
</dbReference>
<feature type="region of interest" description="Disordered" evidence="1">
    <location>
        <begin position="360"/>
        <end position="389"/>
    </location>
</feature>
<evidence type="ECO:0000256" key="1">
    <source>
        <dbReference type="SAM" id="MobiDB-lite"/>
    </source>
</evidence>
<feature type="region of interest" description="Disordered" evidence="1">
    <location>
        <begin position="430"/>
        <end position="585"/>
    </location>
</feature>
<dbReference type="InterPro" id="IPR001810">
    <property type="entry name" value="F-box_dom"/>
</dbReference>
<dbReference type="Proteomes" id="UP000504635">
    <property type="component" value="Unplaced"/>
</dbReference>
<dbReference type="SUPFAM" id="SSF81383">
    <property type="entry name" value="F-box domain"/>
    <property type="match status" value="1"/>
</dbReference>
<protein>
    <submittedName>
        <fullName evidence="4 5">Uncharacterized protein LOC115883118 isoform X1</fullName>
    </submittedName>
</protein>
<proteinExistence type="predicted"/>
<reference evidence="4 5" key="1">
    <citation type="submission" date="2025-04" db="UniProtKB">
        <authorList>
            <consortium name="RefSeq"/>
        </authorList>
    </citation>
    <scope>IDENTIFICATION</scope>
    <source>
        <tissue evidence="4 5">Gonads</tissue>
    </source>
</reference>
<feature type="compositionally biased region" description="Low complexity" evidence="1">
    <location>
        <begin position="372"/>
        <end position="385"/>
    </location>
</feature>
<dbReference type="InterPro" id="IPR036047">
    <property type="entry name" value="F-box-like_dom_sf"/>
</dbReference>
<dbReference type="RefSeq" id="XP_030757282.1">
    <property type="nucleotide sequence ID" value="XM_030901422.1"/>
</dbReference>
<evidence type="ECO:0000313" key="4">
    <source>
        <dbReference type="RefSeq" id="XP_030757282.1"/>
    </source>
</evidence>
<dbReference type="SUPFAM" id="SSF52058">
    <property type="entry name" value="L domain-like"/>
    <property type="match status" value="1"/>
</dbReference>
<evidence type="ECO:0000313" key="3">
    <source>
        <dbReference type="Proteomes" id="UP000504635"/>
    </source>
</evidence>
<dbReference type="GeneID" id="115883118"/>
<feature type="compositionally biased region" description="Basic and acidic residues" evidence="1">
    <location>
        <begin position="540"/>
        <end position="552"/>
    </location>
</feature>
<dbReference type="RefSeq" id="XP_030757284.1">
    <property type="nucleotide sequence ID" value="XM_030901424.1"/>
</dbReference>
<feature type="domain" description="F-box" evidence="2">
    <location>
        <begin position="7"/>
        <end position="53"/>
    </location>
</feature>
<dbReference type="InterPro" id="IPR032675">
    <property type="entry name" value="LRR_dom_sf"/>
</dbReference>
<evidence type="ECO:0000259" key="2">
    <source>
        <dbReference type="PROSITE" id="PS50181"/>
    </source>
</evidence>
<dbReference type="OrthoDB" id="9856535at2759"/>
<dbReference type="Pfam" id="PF00646">
    <property type="entry name" value="F-box"/>
    <property type="match status" value="1"/>
</dbReference>
<feature type="compositionally biased region" description="Low complexity" evidence="1">
    <location>
        <begin position="495"/>
        <end position="507"/>
    </location>
</feature>
<dbReference type="PROSITE" id="PS50181">
    <property type="entry name" value="FBOX"/>
    <property type="match status" value="1"/>
</dbReference>
<dbReference type="AlphaFoldDB" id="A0A6J2Y0P7"/>
<feature type="compositionally biased region" description="Basic and acidic residues" evidence="1">
    <location>
        <begin position="442"/>
        <end position="462"/>
    </location>
</feature>
<sequence length="699" mass="80087">MENNKDICKILQLSDCAMMYILSFLDATSLFNLSRTCLYFNNIVKDPKLWLYIDGRNKPNTTSKVKYICKRVHDKTTHLLLKAENRYNGNVSQDYLLSWRRFQLLTVLALENQRFDGSNLKLNSFPKSLEELSLKKTYIKNGKFFFQGSFQGMRNLRVLVLDQCNWIDSSSLMSVAKYENLEILSLVKCLKLHFNIMPYLSVAKHGFKKLKLIDSRLNTISNEILRSFNTHISVVALYCQSMRSYELDKGRPLLMDKYHSLRSENKQILLESIIKDETLEQFLHTVGSSLEYFPNSILYQDPYPDCSCGYADKVNREDNVSNNENDNSELLSMYADDYIDFQPSDKFLCRKHLGDLKKISSGTSLDNESNRDSASSLDDSSSDDSGNCCMFGREKNKKIIVLKVREADERGNMPEAEIIDFSKVNNLRKKKNENDTSNNIEEAEKRINDPEPKPSTSKEEVQKSSQNSGKRKLTDSNSELYQKKKKFDESTESNLDLSKPSTSSLSHSSKKDNKNTASDSDADSDLDLSKPSTSGLSHSSMKDNEVLKKTASDSDADSSEEDAKLEYNREQNENRDRNTERPQRFSARPASAWLSIFSGGISKIRVGIYGSNQLLEPQDDQFRFRERPLRKVSIRRLSLRGYRGITNTTLELIKNINLSLLDVTYTSVTKAAIEEYLIFNPNCRVVHENFCVCKPRIPC</sequence>
<dbReference type="Gene3D" id="1.20.1280.50">
    <property type="match status" value="1"/>
</dbReference>
<evidence type="ECO:0000313" key="6">
    <source>
        <dbReference type="RefSeq" id="XP_030757284.1"/>
    </source>
</evidence>
<gene>
    <name evidence="4 5 6" type="primary">LOC115883118</name>
</gene>
<dbReference type="KEGG" id="soy:115883118"/>